<dbReference type="InterPro" id="IPR027443">
    <property type="entry name" value="IPNS-like_sf"/>
</dbReference>
<dbReference type="SUPFAM" id="SSF51197">
    <property type="entry name" value="Clavaminate synthase-like"/>
    <property type="match status" value="1"/>
</dbReference>
<sequence>MFKCSGRPTSKHYLILPWLIIHYSPSSKCTLQNKRKMGTTTTEFDFDYVLSQRKAFDETKAGVKGIVDAGSKKVPSIFHHPPEKSEKKVSKLTDTCHVIPVIDLADIDKDASKRQGLVDIVKKASQTWGFFQVINHDIPVSVLEEMKNGVKRFHELDTEHKKEFYSRDRTKPFFYNSNFDLYSSRPSLNWRDTFKCLLYPDAPKPEEIPVVCRDILLDYSKYIMKLGILLLEFFSEALGLSPNHLKDMGCAERVFGLCHYYPACPEPDLTMGNTTHSDNDFFTILLQDHIGGLQVRYNEKWIDINPVPGALVVNIGDFLQLITNDRLKSAEHRVLSNHVGPRISVACFFSPSAEASLKPFGPIKELLSEENPPKYRETTFAEYEAYFVAKGLDGTSALTPYKI</sequence>
<dbReference type="PANTHER" id="PTHR10209">
    <property type="entry name" value="OXIDOREDUCTASE, 2OG-FE II OXYGENASE FAMILY PROTEIN"/>
    <property type="match status" value="1"/>
</dbReference>
<feature type="domain" description="Fe2OG dioxygenase" evidence="7">
    <location>
        <begin position="250"/>
        <end position="351"/>
    </location>
</feature>
<name>A0AAN9RTC4_PHACN</name>
<dbReference type="Pfam" id="PF14226">
    <property type="entry name" value="DIOX_N"/>
    <property type="match status" value="1"/>
</dbReference>
<dbReference type="InterPro" id="IPR005123">
    <property type="entry name" value="Oxoglu/Fe-dep_dioxygenase_dom"/>
</dbReference>
<dbReference type="FunFam" id="2.60.120.330:FF:000005">
    <property type="entry name" value="1-aminocyclopropane-1-carboxylate oxidase homolog 1"/>
    <property type="match status" value="1"/>
</dbReference>
<proteinExistence type="inferred from homology"/>
<dbReference type="Gene3D" id="2.60.120.330">
    <property type="entry name" value="B-lactam Antibiotic, Isopenicillin N Synthase, Chain"/>
    <property type="match status" value="1"/>
</dbReference>
<dbReference type="GO" id="GO:0051213">
    <property type="term" value="F:dioxygenase activity"/>
    <property type="evidence" value="ECO:0007669"/>
    <property type="project" value="UniProtKB-ARBA"/>
</dbReference>
<keyword evidence="3 6" id="KW-0479">Metal-binding</keyword>
<accession>A0AAN9RTC4</accession>
<dbReference type="InterPro" id="IPR044861">
    <property type="entry name" value="IPNS-like_FE2OG_OXY"/>
</dbReference>
<evidence type="ECO:0000256" key="4">
    <source>
        <dbReference type="ARBA" id="ARBA00023002"/>
    </source>
</evidence>
<keyword evidence="5 6" id="KW-0408">Iron</keyword>
<organism evidence="8 9">
    <name type="scientific">Phaseolus coccineus</name>
    <name type="common">Scarlet runner bean</name>
    <name type="synonym">Phaseolus multiflorus</name>
    <dbReference type="NCBI Taxonomy" id="3886"/>
    <lineage>
        <taxon>Eukaryota</taxon>
        <taxon>Viridiplantae</taxon>
        <taxon>Streptophyta</taxon>
        <taxon>Embryophyta</taxon>
        <taxon>Tracheophyta</taxon>
        <taxon>Spermatophyta</taxon>
        <taxon>Magnoliopsida</taxon>
        <taxon>eudicotyledons</taxon>
        <taxon>Gunneridae</taxon>
        <taxon>Pentapetalae</taxon>
        <taxon>rosids</taxon>
        <taxon>fabids</taxon>
        <taxon>Fabales</taxon>
        <taxon>Fabaceae</taxon>
        <taxon>Papilionoideae</taxon>
        <taxon>50 kb inversion clade</taxon>
        <taxon>NPAAA clade</taxon>
        <taxon>indigoferoid/millettioid clade</taxon>
        <taxon>Phaseoleae</taxon>
        <taxon>Phaseolus</taxon>
    </lineage>
</organism>
<evidence type="ECO:0000256" key="6">
    <source>
        <dbReference type="RuleBase" id="RU003682"/>
    </source>
</evidence>
<evidence type="ECO:0000313" key="8">
    <source>
        <dbReference type="EMBL" id="KAK7382807.1"/>
    </source>
</evidence>
<dbReference type="PROSITE" id="PS51471">
    <property type="entry name" value="FE2OG_OXY"/>
    <property type="match status" value="1"/>
</dbReference>
<keyword evidence="4 6" id="KW-0560">Oxidoreductase</keyword>
<keyword evidence="9" id="KW-1185">Reference proteome</keyword>
<comment type="cofactor">
    <cofactor evidence="1">
        <name>Fe cation</name>
        <dbReference type="ChEBI" id="CHEBI:24875"/>
    </cofactor>
</comment>
<dbReference type="Proteomes" id="UP001374584">
    <property type="component" value="Unassembled WGS sequence"/>
</dbReference>
<dbReference type="EMBL" id="JAYMYR010000001">
    <property type="protein sequence ID" value="KAK7382807.1"/>
    <property type="molecule type" value="Genomic_DNA"/>
</dbReference>
<reference evidence="8 9" key="1">
    <citation type="submission" date="2024-01" db="EMBL/GenBank/DDBJ databases">
        <title>The genomes of 5 underutilized Papilionoideae crops provide insights into root nodulation and disease resistanc.</title>
        <authorList>
            <person name="Jiang F."/>
        </authorList>
    </citation>
    <scope>NUCLEOTIDE SEQUENCE [LARGE SCALE GENOMIC DNA]</scope>
    <source>
        <strain evidence="8">JINMINGXINNONG_FW02</strain>
        <tissue evidence="8">Leaves</tissue>
    </source>
</reference>
<evidence type="ECO:0000256" key="1">
    <source>
        <dbReference type="ARBA" id="ARBA00001962"/>
    </source>
</evidence>
<dbReference type="AlphaFoldDB" id="A0AAN9RTC4"/>
<evidence type="ECO:0000259" key="7">
    <source>
        <dbReference type="PROSITE" id="PS51471"/>
    </source>
</evidence>
<dbReference type="PANTHER" id="PTHR10209:SF846">
    <property type="entry name" value="OXYGENASE FAMILY OXIDOREDUCTASE, PUTATIVE-RELATED"/>
    <property type="match status" value="1"/>
</dbReference>
<evidence type="ECO:0000313" key="9">
    <source>
        <dbReference type="Proteomes" id="UP001374584"/>
    </source>
</evidence>
<evidence type="ECO:0000256" key="3">
    <source>
        <dbReference type="ARBA" id="ARBA00022723"/>
    </source>
</evidence>
<dbReference type="InterPro" id="IPR026992">
    <property type="entry name" value="DIOX_N"/>
</dbReference>
<protein>
    <recommendedName>
        <fullName evidence="7">Fe2OG dioxygenase domain-containing protein</fullName>
    </recommendedName>
</protein>
<comment type="similarity">
    <text evidence="2 6">Belongs to the iron/ascorbate-dependent oxidoreductase family.</text>
</comment>
<gene>
    <name evidence="8" type="ORF">VNO80_01896</name>
</gene>
<dbReference type="GO" id="GO:0046872">
    <property type="term" value="F:metal ion binding"/>
    <property type="evidence" value="ECO:0007669"/>
    <property type="project" value="UniProtKB-KW"/>
</dbReference>
<evidence type="ECO:0000256" key="5">
    <source>
        <dbReference type="ARBA" id="ARBA00023004"/>
    </source>
</evidence>
<comment type="caution">
    <text evidence="8">The sequence shown here is derived from an EMBL/GenBank/DDBJ whole genome shotgun (WGS) entry which is preliminary data.</text>
</comment>
<dbReference type="Pfam" id="PF03171">
    <property type="entry name" value="2OG-FeII_Oxy"/>
    <property type="match status" value="1"/>
</dbReference>
<evidence type="ECO:0000256" key="2">
    <source>
        <dbReference type="ARBA" id="ARBA00008056"/>
    </source>
</evidence>